<reference evidence="2 3" key="1">
    <citation type="submission" date="2018-08" db="EMBL/GenBank/DDBJ databases">
        <title>A genome reference for cultivated species of the human gut microbiota.</title>
        <authorList>
            <person name="Zou Y."/>
            <person name="Xue W."/>
            <person name="Luo G."/>
        </authorList>
    </citation>
    <scope>NUCLEOTIDE SEQUENCE [LARGE SCALE GENOMIC DNA]</scope>
    <source>
        <strain evidence="2 3">AF37-4</strain>
    </source>
</reference>
<accession>A0A415LI63</accession>
<dbReference type="GO" id="GO:0016740">
    <property type="term" value="F:transferase activity"/>
    <property type="evidence" value="ECO:0007669"/>
    <property type="project" value="UniProtKB-KW"/>
</dbReference>
<proteinExistence type="predicted"/>
<protein>
    <submittedName>
        <fullName evidence="2">Polysaccharide pyruvyl transferase family protein</fullName>
    </submittedName>
</protein>
<feature type="domain" description="Polysaccharide pyruvyl transferase" evidence="1">
    <location>
        <begin position="24"/>
        <end position="304"/>
    </location>
</feature>
<dbReference type="Proteomes" id="UP000283314">
    <property type="component" value="Unassembled WGS sequence"/>
</dbReference>
<dbReference type="AlphaFoldDB" id="A0A415LI63"/>
<evidence type="ECO:0000313" key="2">
    <source>
        <dbReference type="EMBL" id="RHL48117.1"/>
    </source>
</evidence>
<gene>
    <name evidence="2" type="ORF">DW018_01500</name>
</gene>
<sequence>MPIKGKKEKQMKKIGIMTFHTAYNYGAVLQAYALQNTLIELGKENEIIDYKCPTFISDYSTIKVNKGIKPFIKSVLNSLTTVKLKKQYDEFAQHNLILSKEKYNTIDELRKANLKYDMFITGSDQIFDPKCAGFDPSYFLTFVNSEKRKISYAASFDKMELPDNLIDEYKSRIERFDYLSCREQEGADILKPYVNNKIYVNVDPTLLLSSKEWDKIADEVEFSNYIFVYPVGVSKKMIDFAKKIAKKNNWKVVYLDRNLKWHDPEVTFLQIAGPSQFIGLIRNANMVVTNSFHGAVFSIIYHKQLYVEFKENGNGNARVQNLMTLLGVPKHAMERLNPNDDYPNDEDWDKIDNNILKERKHAMEYLKNALE</sequence>
<evidence type="ECO:0000259" key="1">
    <source>
        <dbReference type="Pfam" id="PF04230"/>
    </source>
</evidence>
<dbReference type="EMBL" id="QROT01000001">
    <property type="protein sequence ID" value="RHL48117.1"/>
    <property type="molecule type" value="Genomic_DNA"/>
</dbReference>
<organism evidence="2 3">
    <name type="scientific">Eubacterium ventriosum</name>
    <dbReference type="NCBI Taxonomy" id="39496"/>
    <lineage>
        <taxon>Bacteria</taxon>
        <taxon>Bacillati</taxon>
        <taxon>Bacillota</taxon>
        <taxon>Clostridia</taxon>
        <taxon>Eubacteriales</taxon>
        <taxon>Eubacteriaceae</taxon>
        <taxon>Eubacterium</taxon>
    </lineage>
</organism>
<comment type="caution">
    <text evidence="2">The sequence shown here is derived from an EMBL/GenBank/DDBJ whole genome shotgun (WGS) entry which is preliminary data.</text>
</comment>
<dbReference type="Pfam" id="PF04230">
    <property type="entry name" value="PS_pyruv_trans"/>
    <property type="match status" value="1"/>
</dbReference>
<dbReference type="InterPro" id="IPR007345">
    <property type="entry name" value="Polysacch_pyruvyl_Trfase"/>
</dbReference>
<name>A0A415LI63_9FIRM</name>
<keyword evidence="2" id="KW-0808">Transferase</keyword>
<evidence type="ECO:0000313" key="3">
    <source>
        <dbReference type="Proteomes" id="UP000283314"/>
    </source>
</evidence>